<gene>
    <name evidence="1" type="ORF">CCAX7_22460</name>
</gene>
<dbReference type="Gene3D" id="3.90.1570.10">
    <property type="entry name" value="tt1808, chain A"/>
    <property type="match status" value="1"/>
</dbReference>
<dbReference type="CDD" id="cd06260">
    <property type="entry name" value="DUF820-like"/>
    <property type="match status" value="1"/>
</dbReference>
<proteinExistence type="predicted"/>
<keyword evidence="2" id="KW-1185">Reference proteome</keyword>
<accession>A0A402D291</accession>
<sequence length="197" mass="21884">MTPNTITETSEAAMPSPHRWTRDDYYRLGDLGFFPPEIRVELIDGEIIETMSPQKTPHTVTLHAVVHALRSAFGGDTYIREQSPMTLADTSEPEPDILVARGTFHDYKDRHPGPADTLLLVEISDSTLTYDRTRKAALYAASGVGEYWIVNVAARELEVRRSPQAGSYQEASVYYDTQSITPLSAPEAVIAVTDLFP</sequence>
<dbReference type="OrthoDB" id="509866at2"/>
<organism evidence="1 2">
    <name type="scientific">Capsulimonas corticalis</name>
    <dbReference type="NCBI Taxonomy" id="2219043"/>
    <lineage>
        <taxon>Bacteria</taxon>
        <taxon>Bacillati</taxon>
        <taxon>Armatimonadota</taxon>
        <taxon>Armatimonadia</taxon>
        <taxon>Capsulimonadales</taxon>
        <taxon>Capsulimonadaceae</taxon>
        <taxon>Capsulimonas</taxon>
    </lineage>
</organism>
<dbReference type="EMBL" id="AP025739">
    <property type="protein sequence ID" value="BDI30195.1"/>
    <property type="molecule type" value="Genomic_DNA"/>
</dbReference>
<dbReference type="Proteomes" id="UP000287394">
    <property type="component" value="Chromosome"/>
</dbReference>
<reference evidence="1 2" key="1">
    <citation type="journal article" date="2019" name="Int. J. Syst. Evol. Microbiol.">
        <title>Capsulimonas corticalis gen. nov., sp. nov., an aerobic capsulated bacterium, of a novel bacterial order, Capsulimonadales ord. nov., of the class Armatimonadia of the phylum Armatimonadetes.</title>
        <authorList>
            <person name="Li J."/>
            <person name="Kudo C."/>
            <person name="Tonouchi A."/>
        </authorList>
    </citation>
    <scope>NUCLEOTIDE SEQUENCE [LARGE SCALE GENOMIC DNA]</scope>
    <source>
        <strain evidence="1 2">AX-7</strain>
    </source>
</reference>
<dbReference type="InterPro" id="IPR011335">
    <property type="entry name" value="Restrct_endonuc-II-like"/>
</dbReference>
<dbReference type="RefSeq" id="WP_119323642.1">
    <property type="nucleotide sequence ID" value="NZ_AP025739.1"/>
</dbReference>
<dbReference type="Pfam" id="PF05685">
    <property type="entry name" value="Uma2"/>
    <property type="match status" value="1"/>
</dbReference>
<dbReference type="KEGG" id="ccot:CCAX7_22460"/>
<dbReference type="AlphaFoldDB" id="A0A402D291"/>
<dbReference type="InterPro" id="IPR008538">
    <property type="entry name" value="Uma2"/>
</dbReference>
<dbReference type="PANTHER" id="PTHR35400:SF1">
    <property type="entry name" value="SLR1083 PROTEIN"/>
    <property type="match status" value="1"/>
</dbReference>
<dbReference type="SUPFAM" id="SSF52980">
    <property type="entry name" value="Restriction endonuclease-like"/>
    <property type="match status" value="1"/>
</dbReference>
<protein>
    <submittedName>
        <fullName evidence="1">Uncharacterized protein</fullName>
    </submittedName>
</protein>
<dbReference type="PANTHER" id="PTHR35400">
    <property type="entry name" value="SLR1083 PROTEIN"/>
    <property type="match status" value="1"/>
</dbReference>
<evidence type="ECO:0000313" key="1">
    <source>
        <dbReference type="EMBL" id="BDI30195.1"/>
    </source>
</evidence>
<dbReference type="InterPro" id="IPR012296">
    <property type="entry name" value="Nuclease_put_TT1808"/>
</dbReference>
<evidence type="ECO:0000313" key="2">
    <source>
        <dbReference type="Proteomes" id="UP000287394"/>
    </source>
</evidence>
<name>A0A402D291_9BACT</name>